<comment type="function">
    <text evidence="9">Essential for recycling GMP and indirectly, cGMP.</text>
</comment>
<dbReference type="GO" id="GO:0005829">
    <property type="term" value="C:cytosol"/>
    <property type="evidence" value="ECO:0007669"/>
    <property type="project" value="TreeGrafter"/>
</dbReference>
<protein>
    <recommendedName>
        <fullName evidence="3 9">Guanylate kinase</fullName>
        <ecNumber evidence="2 9">2.7.4.8</ecNumber>
    </recommendedName>
    <alternativeName>
        <fullName evidence="8 9">GMP kinase</fullName>
    </alternativeName>
</protein>
<dbReference type="SMART" id="SM00072">
    <property type="entry name" value="GuKc"/>
    <property type="match status" value="1"/>
</dbReference>
<dbReference type="AlphaFoldDB" id="A0A654KID5"/>
<evidence type="ECO:0000256" key="2">
    <source>
        <dbReference type="ARBA" id="ARBA00012961"/>
    </source>
</evidence>
<dbReference type="EC" id="2.7.4.8" evidence="2 9"/>
<dbReference type="InterPro" id="IPR008144">
    <property type="entry name" value="Guanylate_kin-like_dom"/>
</dbReference>
<comment type="similarity">
    <text evidence="1 9">Belongs to the guanylate kinase family.</text>
</comment>
<keyword evidence="4 9" id="KW-0808">Transferase</keyword>
<organism evidence="11 12">
    <name type="scientific">Taylorella equigenitalis (strain MCE9)</name>
    <dbReference type="NCBI Taxonomy" id="937774"/>
    <lineage>
        <taxon>Bacteria</taxon>
        <taxon>Pseudomonadati</taxon>
        <taxon>Pseudomonadota</taxon>
        <taxon>Betaproteobacteria</taxon>
        <taxon>Burkholderiales</taxon>
        <taxon>Alcaligenaceae</taxon>
        <taxon>Taylorella</taxon>
    </lineage>
</organism>
<dbReference type="NCBIfam" id="TIGR03263">
    <property type="entry name" value="guanyl_kin"/>
    <property type="match status" value="1"/>
</dbReference>
<dbReference type="PANTHER" id="PTHR23117">
    <property type="entry name" value="GUANYLATE KINASE-RELATED"/>
    <property type="match status" value="1"/>
</dbReference>
<comment type="subcellular location">
    <subcellularLocation>
        <location evidence="9">Cytoplasm</location>
    </subcellularLocation>
</comment>
<keyword evidence="5 9" id="KW-0547">Nucleotide-binding</keyword>
<keyword evidence="7 9" id="KW-0067">ATP-binding</keyword>
<dbReference type="PANTHER" id="PTHR23117:SF13">
    <property type="entry name" value="GUANYLATE KINASE"/>
    <property type="match status" value="1"/>
</dbReference>
<comment type="catalytic activity">
    <reaction evidence="9">
        <text>GMP + ATP = GDP + ADP</text>
        <dbReference type="Rhea" id="RHEA:20780"/>
        <dbReference type="ChEBI" id="CHEBI:30616"/>
        <dbReference type="ChEBI" id="CHEBI:58115"/>
        <dbReference type="ChEBI" id="CHEBI:58189"/>
        <dbReference type="ChEBI" id="CHEBI:456216"/>
        <dbReference type="EC" id="2.7.4.8"/>
    </reaction>
</comment>
<feature type="binding site" evidence="9">
    <location>
        <begin position="12"/>
        <end position="19"/>
    </location>
    <ligand>
        <name>ATP</name>
        <dbReference type="ChEBI" id="CHEBI:30616"/>
    </ligand>
</feature>
<reference evidence="11 12" key="1">
    <citation type="journal article" date="2011" name="J. Bacteriol.">
        <title>Genome sequence of Taylorella equigenitalis MCE9, the causative agent of contagious equine metritis.</title>
        <authorList>
            <person name="Hebert L."/>
            <person name="Moumen B."/>
            <person name="Duquesne F."/>
            <person name="Breuil M.F."/>
            <person name="Laugier C."/>
            <person name="Batto J.M."/>
            <person name="Renault P."/>
            <person name="Petry S."/>
        </authorList>
    </citation>
    <scope>NUCLEOTIDE SEQUENCE [LARGE SCALE GENOMIC DNA]</scope>
    <source>
        <strain evidence="11 12">MCE9</strain>
    </source>
</reference>
<dbReference type="InterPro" id="IPR017665">
    <property type="entry name" value="Guanylate_kinase"/>
</dbReference>
<dbReference type="GO" id="GO:0005524">
    <property type="term" value="F:ATP binding"/>
    <property type="evidence" value="ECO:0007669"/>
    <property type="project" value="UniProtKB-UniRule"/>
</dbReference>
<evidence type="ECO:0000256" key="4">
    <source>
        <dbReference type="ARBA" id="ARBA00022679"/>
    </source>
</evidence>
<dbReference type="EMBL" id="CP002456">
    <property type="protein sequence ID" value="ADU92238.1"/>
    <property type="molecule type" value="Genomic_DNA"/>
</dbReference>
<dbReference type="GO" id="GO:0004385">
    <property type="term" value="F:GMP kinase activity"/>
    <property type="evidence" value="ECO:0007669"/>
    <property type="project" value="UniProtKB-UniRule"/>
</dbReference>
<dbReference type="CDD" id="cd00071">
    <property type="entry name" value="GMPK"/>
    <property type="match status" value="1"/>
</dbReference>
<evidence type="ECO:0000256" key="1">
    <source>
        <dbReference type="ARBA" id="ARBA00005790"/>
    </source>
</evidence>
<dbReference type="FunFam" id="3.30.63.10:FF:000002">
    <property type="entry name" value="Guanylate kinase 1"/>
    <property type="match status" value="1"/>
</dbReference>
<evidence type="ECO:0000256" key="5">
    <source>
        <dbReference type="ARBA" id="ARBA00022741"/>
    </source>
</evidence>
<evidence type="ECO:0000259" key="10">
    <source>
        <dbReference type="PROSITE" id="PS50052"/>
    </source>
</evidence>
<dbReference type="HAMAP" id="MF_00328">
    <property type="entry name" value="Guanylate_kinase"/>
    <property type="match status" value="1"/>
</dbReference>
<evidence type="ECO:0000256" key="8">
    <source>
        <dbReference type="ARBA" id="ARBA00030128"/>
    </source>
</evidence>
<evidence type="ECO:0000256" key="3">
    <source>
        <dbReference type="ARBA" id="ARBA00016296"/>
    </source>
</evidence>
<evidence type="ECO:0000256" key="7">
    <source>
        <dbReference type="ARBA" id="ARBA00022840"/>
    </source>
</evidence>
<dbReference type="Proteomes" id="UP000007472">
    <property type="component" value="Chromosome"/>
</dbReference>
<dbReference type="SUPFAM" id="SSF52540">
    <property type="entry name" value="P-loop containing nucleoside triphosphate hydrolases"/>
    <property type="match status" value="1"/>
</dbReference>
<dbReference type="InterPro" id="IPR008145">
    <property type="entry name" value="GK/Ca_channel_bsu"/>
</dbReference>
<feature type="domain" description="Guanylate kinase-like" evidence="10">
    <location>
        <begin position="5"/>
        <end position="183"/>
    </location>
</feature>
<keyword evidence="6 9" id="KW-0418">Kinase</keyword>
<evidence type="ECO:0000256" key="6">
    <source>
        <dbReference type="ARBA" id="ARBA00022777"/>
    </source>
</evidence>
<dbReference type="PROSITE" id="PS50052">
    <property type="entry name" value="GUANYLATE_KINASE_2"/>
    <property type="match status" value="1"/>
</dbReference>
<name>A0A654KID5_TAYEM</name>
<dbReference type="KEGG" id="teq:TEQUI_1318"/>
<dbReference type="PROSITE" id="PS00856">
    <property type="entry name" value="GUANYLATE_KINASE_1"/>
    <property type="match status" value="1"/>
</dbReference>
<proteinExistence type="inferred from homology"/>
<sequence length="210" mass="23729">MEFPGNVFLVSAPTGAGKSSLVSALIEKNPFINLSISYTTRAPREGEIDGREYHFISKEQFSQWREQGNMLEWAEVYGNFYGTAKSQVEAVIETGQDVLLEIDYQGARQIRKKFPEIIDIFILPPSIEELEKRLIKRGQDTADVIRKRMLTVSSEIGHADEYSYVIINDCFESALDQLDTLVKAAKLKYASQANKHQALFADLGISYLPK</sequence>
<dbReference type="InterPro" id="IPR027417">
    <property type="entry name" value="P-loop_NTPase"/>
</dbReference>
<dbReference type="InterPro" id="IPR020590">
    <property type="entry name" value="Guanylate_kinase_CS"/>
</dbReference>
<gene>
    <name evidence="9" type="primary">gmk</name>
    <name evidence="11" type="ordered locus">TEQUI_1318</name>
</gene>
<dbReference type="Pfam" id="PF00625">
    <property type="entry name" value="Guanylate_kin"/>
    <property type="match status" value="1"/>
</dbReference>
<evidence type="ECO:0000313" key="11">
    <source>
        <dbReference type="EMBL" id="ADU92238.1"/>
    </source>
</evidence>
<evidence type="ECO:0000256" key="9">
    <source>
        <dbReference type="HAMAP-Rule" id="MF_00328"/>
    </source>
</evidence>
<keyword evidence="9" id="KW-0963">Cytoplasm</keyword>
<dbReference type="Gene3D" id="3.40.50.300">
    <property type="entry name" value="P-loop containing nucleotide triphosphate hydrolases"/>
    <property type="match status" value="1"/>
</dbReference>
<accession>A0A654KID5</accession>
<dbReference type="Gene3D" id="3.30.63.10">
    <property type="entry name" value="Guanylate Kinase phosphate binding domain"/>
    <property type="match status" value="1"/>
</dbReference>
<evidence type="ECO:0000313" key="12">
    <source>
        <dbReference type="Proteomes" id="UP000007472"/>
    </source>
</evidence>